<evidence type="ECO:0000256" key="1">
    <source>
        <dbReference type="SAM" id="SignalP"/>
    </source>
</evidence>
<reference evidence="2" key="2">
    <citation type="submission" date="2019-05" db="EMBL/GenBank/DDBJ databases">
        <title>Unravelling the molecular evolution of spider venoms.</title>
        <authorList>
            <person name="Pineda S."/>
        </authorList>
    </citation>
    <scope>NUCLEOTIDE SEQUENCE</scope>
</reference>
<proteinExistence type="predicted"/>
<keyword evidence="1" id="KW-0732">Signal</keyword>
<reference evidence="2" key="1">
    <citation type="submission" date="2017-05" db="EMBL/GenBank/DDBJ databases">
        <authorList>
            <person name="QRISCLOUD D."/>
        </authorList>
    </citation>
    <scope>NUCLEOTIDE SEQUENCE</scope>
</reference>
<name>A0A4Q8K8I5_9ARAC</name>
<protein>
    <submittedName>
        <fullName evidence="2">U24-Sparatoxin-Hju1br_1</fullName>
    </submittedName>
</protein>
<evidence type="ECO:0000313" key="2">
    <source>
        <dbReference type="EMBL" id="SNX35753.1"/>
    </source>
</evidence>
<sequence>MKITVVMMLLLVAFSAVALAERKLKMRHRILRCRECCLAVHPDRIVVLVRVKGAAKDSDA</sequence>
<accession>A0A4Q8K8I5</accession>
<dbReference type="AlphaFoldDB" id="A0A4Q8K8I5"/>
<feature type="signal peptide" evidence="1">
    <location>
        <begin position="1"/>
        <end position="20"/>
    </location>
</feature>
<feature type="chain" id="PRO_5020981286" evidence="1">
    <location>
        <begin position="21"/>
        <end position="60"/>
    </location>
</feature>
<dbReference type="EMBL" id="HAHI01000324">
    <property type="protein sequence ID" value="SNX35753.1"/>
    <property type="molecule type" value="Transcribed_RNA"/>
</dbReference>
<organism evidence="2">
    <name type="scientific">Heteropoda jugulans</name>
    <dbReference type="NCBI Taxonomy" id="1358901"/>
    <lineage>
        <taxon>Eukaryota</taxon>
        <taxon>Metazoa</taxon>
        <taxon>Ecdysozoa</taxon>
        <taxon>Arthropoda</taxon>
        <taxon>Chelicerata</taxon>
        <taxon>Arachnida</taxon>
        <taxon>Araneae</taxon>
        <taxon>Araneomorphae</taxon>
        <taxon>Entelegynae</taxon>
        <taxon>Dionycha</taxon>
        <taxon>Sparassidae</taxon>
        <taxon>Heteropoda</taxon>
    </lineage>
</organism>